<evidence type="ECO:0000256" key="1">
    <source>
        <dbReference type="SAM" id="MobiDB-lite"/>
    </source>
</evidence>
<name>A0AAE4K585_9BURK</name>
<dbReference type="AlphaFoldDB" id="A0AAE4K585"/>
<organism evidence="2">
    <name type="scientific">Herbaspirillum huttiense subsp. nephrolepidis</name>
    <dbReference type="NCBI Taxonomy" id="3075126"/>
    <lineage>
        <taxon>Bacteria</taxon>
        <taxon>Pseudomonadati</taxon>
        <taxon>Pseudomonadota</taxon>
        <taxon>Betaproteobacteria</taxon>
        <taxon>Burkholderiales</taxon>
        <taxon>Oxalobacteraceae</taxon>
        <taxon>Herbaspirillum</taxon>
    </lineage>
</organism>
<gene>
    <name evidence="2" type="ORF">RJN63_19625</name>
</gene>
<feature type="region of interest" description="Disordered" evidence="1">
    <location>
        <begin position="1"/>
        <end position="58"/>
    </location>
</feature>
<evidence type="ECO:0000313" key="2">
    <source>
        <dbReference type="EMBL" id="MDT0339054.1"/>
    </source>
</evidence>
<dbReference type="EMBL" id="JAVRAA010000011">
    <property type="protein sequence ID" value="MDT0339054.1"/>
    <property type="molecule type" value="Genomic_DNA"/>
</dbReference>
<accession>A0AAE4K585</accession>
<feature type="region of interest" description="Disordered" evidence="1">
    <location>
        <begin position="84"/>
        <end position="119"/>
    </location>
</feature>
<dbReference type="RefSeq" id="WP_310838642.1">
    <property type="nucleotide sequence ID" value="NZ_JAVLSM010000017.1"/>
</dbReference>
<proteinExistence type="predicted"/>
<protein>
    <submittedName>
        <fullName evidence="2">Uncharacterized protein</fullName>
    </submittedName>
</protein>
<sequence>MMKMPDYLSSAEQPTTPGTARESLSRRTIKATLSHTVTRVRVSGKESPDSSETGAARTDIGDITSFSCTVQLEIIGDMQATALPASPAPEARSGEAGGLLPGEADGPYDDNAGMVTGGTERDAGEETIIGSGDRAHHLALKYTQVSVSLRSSRIVTPPLIAPGGPLSPSQRQRRCLQSGFCDPSSPLGCGGQFCDLLPDF</sequence>
<comment type="caution">
    <text evidence="2">The sequence shown here is derived from an EMBL/GenBank/DDBJ whole genome shotgun (WGS) entry which is preliminary data.</text>
</comment>
<reference evidence="2" key="1">
    <citation type="submission" date="2023-02" db="EMBL/GenBank/DDBJ databases">
        <title>Description of Herbaspirillum huttiense subsp. nephrolepsisexaltata and Herbaspirillum huttiense subsp. lycopersicon.</title>
        <authorList>
            <person name="Poudel M."/>
            <person name="Sharma A."/>
            <person name="Goss E."/>
            <person name="Tapia J.H."/>
            <person name="Harmon C.M."/>
            <person name="Jones J.B."/>
        </authorList>
    </citation>
    <scope>NUCLEOTIDE SEQUENCE</scope>
    <source>
        <strain evidence="2">NC40101</strain>
    </source>
</reference>